<keyword evidence="2" id="KW-1185">Reference proteome</keyword>
<dbReference type="AlphaFoldDB" id="A0A4R2NT12"/>
<protein>
    <submittedName>
        <fullName evidence="1">Uncharacterized protein</fullName>
    </submittedName>
</protein>
<dbReference type="OrthoDB" id="2883745at2"/>
<dbReference type="Proteomes" id="UP000295416">
    <property type="component" value="Unassembled WGS sequence"/>
</dbReference>
<evidence type="ECO:0000313" key="2">
    <source>
        <dbReference type="Proteomes" id="UP000295416"/>
    </source>
</evidence>
<comment type="caution">
    <text evidence="1">The sequence shown here is derived from an EMBL/GenBank/DDBJ whole genome shotgun (WGS) entry which is preliminary data.</text>
</comment>
<gene>
    <name evidence="1" type="ORF">EV207_12235</name>
</gene>
<sequence length="82" mass="9235">MGKYTFYLEYDGKRTVSGERSRPEGTIPAGGISQAAKSFAKGRGLKPSDYDRLADSGYRVFYKAKKMFGKSKEVIYYVESDE</sequence>
<dbReference type="RefSeq" id="WP_132746830.1">
    <property type="nucleotide sequence ID" value="NZ_SLXK01000022.1"/>
</dbReference>
<name>A0A4R2NT12_9BACL</name>
<evidence type="ECO:0000313" key="1">
    <source>
        <dbReference type="EMBL" id="TCP24932.1"/>
    </source>
</evidence>
<proteinExistence type="predicted"/>
<dbReference type="EMBL" id="SLXK01000022">
    <property type="protein sequence ID" value="TCP24932.1"/>
    <property type="molecule type" value="Genomic_DNA"/>
</dbReference>
<accession>A0A4R2NT12</accession>
<reference evidence="1 2" key="1">
    <citation type="submission" date="2019-03" db="EMBL/GenBank/DDBJ databases">
        <title>Genomic Encyclopedia of Type Strains, Phase IV (KMG-IV): sequencing the most valuable type-strain genomes for metagenomic binning, comparative biology and taxonomic classification.</title>
        <authorList>
            <person name="Goeker M."/>
        </authorList>
    </citation>
    <scope>NUCLEOTIDE SEQUENCE [LARGE SCALE GENOMIC DNA]</scope>
    <source>
        <strain evidence="1 2">DSM 19377</strain>
    </source>
</reference>
<organism evidence="1 2">
    <name type="scientific">Scopulibacillus darangshiensis</name>
    <dbReference type="NCBI Taxonomy" id="442528"/>
    <lineage>
        <taxon>Bacteria</taxon>
        <taxon>Bacillati</taxon>
        <taxon>Bacillota</taxon>
        <taxon>Bacilli</taxon>
        <taxon>Bacillales</taxon>
        <taxon>Sporolactobacillaceae</taxon>
        <taxon>Scopulibacillus</taxon>
    </lineage>
</organism>